<evidence type="ECO:0000256" key="5">
    <source>
        <dbReference type="ARBA" id="ARBA00022777"/>
    </source>
</evidence>
<evidence type="ECO:0000256" key="8">
    <source>
        <dbReference type="ARBA" id="ARBA00052101"/>
    </source>
</evidence>
<comment type="similarity">
    <text evidence="2 11 12">Belongs to the FGGY kinase family.</text>
</comment>
<comment type="catalytic activity">
    <reaction evidence="8 11">
        <text>glycerol + ATP = sn-glycerol 3-phosphate + ADP + H(+)</text>
        <dbReference type="Rhea" id="RHEA:21644"/>
        <dbReference type="ChEBI" id="CHEBI:15378"/>
        <dbReference type="ChEBI" id="CHEBI:17754"/>
        <dbReference type="ChEBI" id="CHEBI:30616"/>
        <dbReference type="ChEBI" id="CHEBI:57597"/>
        <dbReference type="ChEBI" id="CHEBI:456216"/>
        <dbReference type="EC" id="2.7.1.30"/>
    </reaction>
</comment>
<dbReference type="EC" id="2.7.1.30" evidence="11"/>
<dbReference type="NCBIfam" id="TIGR01311">
    <property type="entry name" value="glycerol_kin"/>
    <property type="match status" value="1"/>
</dbReference>
<accession>A0A6I5ZN70</accession>
<dbReference type="PROSITE" id="PS00445">
    <property type="entry name" value="FGGY_KINASES_2"/>
    <property type="match status" value="1"/>
</dbReference>
<feature type="binding site" evidence="11">
    <location>
        <position position="12"/>
    </location>
    <ligand>
        <name>ATP</name>
        <dbReference type="ChEBI" id="CHEBI:30616"/>
    </ligand>
</feature>
<feature type="binding site" evidence="11">
    <location>
        <position position="265"/>
    </location>
    <ligand>
        <name>ADP</name>
        <dbReference type="ChEBI" id="CHEBI:456216"/>
    </ligand>
</feature>
<dbReference type="Gene3D" id="3.30.420.40">
    <property type="match status" value="2"/>
</dbReference>
<feature type="binding site" evidence="11">
    <location>
        <position position="243"/>
    </location>
    <ligand>
        <name>glycerol</name>
        <dbReference type="ChEBI" id="CHEBI:17754"/>
    </ligand>
</feature>
<dbReference type="GO" id="GO:0005829">
    <property type="term" value="C:cytosol"/>
    <property type="evidence" value="ECO:0007669"/>
    <property type="project" value="UniProtKB-ARBA"/>
</dbReference>
<dbReference type="GO" id="GO:0019563">
    <property type="term" value="P:glycerol catabolic process"/>
    <property type="evidence" value="ECO:0007669"/>
    <property type="project" value="UniProtKB-UniRule"/>
</dbReference>
<feature type="binding site" evidence="11">
    <location>
        <position position="308"/>
    </location>
    <ligand>
        <name>ATP</name>
        <dbReference type="ChEBI" id="CHEBI:30616"/>
    </ligand>
</feature>
<evidence type="ECO:0000256" key="11">
    <source>
        <dbReference type="HAMAP-Rule" id="MF_00186"/>
    </source>
</evidence>
<reference evidence="15 16" key="1">
    <citation type="submission" date="2019-11" db="EMBL/GenBank/DDBJ databases">
        <title>Genome sequence of Moorella glycerini DSM11254.</title>
        <authorList>
            <person name="Poehlein A."/>
            <person name="Boeer T."/>
            <person name="Daniel R."/>
        </authorList>
    </citation>
    <scope>NUCLEOTIDE SEQUENCE [LARGE SCALE GENOMIC DNA]</scope>
    <source>
        <strain evidence="15 16">DSM 11254</strain>
    </source>
</reference>
<evidence type="ECO:0000256" key="1">
    <source>
        <dbReference type="ARBA" id="ARBA00005190"/>
    </source>
</evidence>
<dbReference type="NCBIfam" id="NF000756">
    <property type="entry name" value="PRK00047.1"/>
    <property type="match status" value="1"/>
</dbReference>
<feature type="binding site" evidence="11">
    <location>
        <position position="243"/>
    </location>
    <ligand>
        <name>sn-glycerol 3-phosphate</name>
        <dbReference type="ChEBI" id="CHEBI:57597"/>
    </ligand>
</feature>
<gene>
    <name evidence="11 15" type="primary">glpK</name>
    <name evidence="15" type="ORF">MGLY_03790</name>
</gene>
<protein>
    <recommendedName>
        <fullName evidence="11">Glycerol kinase</fullName>
        <ecNumber evidence="11">2.7.1.30</ecNumber>
    </recommendedName>
    <alternativeName>
        <fullName evidence="11">ATP:glycerol 3-phosphotransferase</fullName>
    </alternativeName>
    <alternativeName>
        <fullName evidence="11">Glycerokinase</fullName>
        <shortName evidence="11">GK</shortName>
    </alternativeName>
</protein>
<feature type="binding site" evidence="11">
    <location>
        <position position="244"/>
    </location>
    <ligand>
        <name>glycerol</name>
        <dbReference type="ChEBI" id="CHEBI:17754"/>
    </ligand>
</feature>
<dbReference type="PIRSF" id="PIRSF000538">
    <property type="entry name" value="GlpK"/>
    <property type="match status" value="1"/>
</dbReference>
<keyword evidence="7 11" id="KW-0067">ATP-binding</keyword>
<dbReference type="GO" id="GO:0006072">
    <property type="term" value="P:glycerol-3-phosphate metabolic process"/>
    <property type="evidence" value="ECO:0007669"/>
    <property type="project" value="InterPro"/>
</dbReference>
<evidence type="ECO:0000256" key="12">
    <source>
        <dbReference type="RuleBase" id="RU003733"/>
    </source>
</evidence>
<evidence type="ECO:0000259" key="14">
    <source>
        <dbReference type="Pfam" id="PF02782"/>
    </source>
</evidence>
<feature type="binding site" evidence="11">
    <location>
        <position position="82"/>
    </location>
    <ligand>
        <name>sn-glycerol 3-phosphate</name>
        <dbReference type="ChEBI" id="CHEBI:57597"/>
    </ligand>
</feature>
<feature type="binding site" evidence="11">
    <location>
        <position position="413"/>
    </location>
    <ligand>
        <name>ADP</name>
        <dbReference type="ChEBI" id="CHEBI:456216"/>
    </ligand>
</feature>
<dbReference type="AlphaFoldDB" id="A0A6I5ZN70"/>
<evidence type="ECO:0000256" key="4">
    <source>
        <dbReference type="ARBA" id="ARBA00022741"/>
    </source>
</evidence>
<dbReference type="EMBL" id="CP046244">
    <property type="protein sequence ID" value="QGP91055.1"/>
    <property type="molecule type" value="Genomic_DNA"/>
</dbReference>
<feature type="binding site" evidence="11">
    <location>
        <position position="12"/>
    </location>
    <ligand>
        <name>sn-glycerol 3-phosphate</name>
        <dbReference type="ChEBI" id="CHEBI:57597"/>
    </ligand>
</feature>
<dbReference type="HAMAP" id="MF_00186">
    <property type="entry name" value="Glycerol_kin"/>
    <property type="match status" value="1"/>
</dbReference>
<dbReference type="FunFam" id="3.30.420.40:FF:000008">
    <property type="entry name" value="Glycerol kinase"/>
    <property type="match status" value="1"/>
</dbReference>
<feature type="binding site" evidence="11">
    <location>
        <position position="134"/>
    </location>
    <ligand>
        <name>glycerol</name>
        <dbReference type="ChEBI" id="CHEBI:17754"/>
    </ligand>
</feature>
<dbReference type="InterPro" id="IPR018484">
    <property type="entry name" value="FGGY_N"/>
</dbReference>
<dbReference type="PANTHER" id="PTHR10196:SF69">
    <property type="entry name" value="GLYCEROL KINASE"/>
    <property type="match status" value="1"/>
</dbReference>
<feature type="binding site" evidence="11">
    <location>
        <position position="16"/>
    </location>
    <ligand>
        <name>ADP</name>
        <dbReference type="ChEBI" id="CHEBI:456216"/>
    </ligand>
</feature>
<feature type="binding site" evidence="11">
    <location>
        <position position="409"/>
    </location>
    <ligand>
        <name>ATP</name>
        <dbReference type="ChEBI" id="CHEBI:30616"/>
    </ligand>
</feature>
<feature type="binding site" evidence="11">
    <location>
        <position position="82"/>
    </location>
    <ligand>
        <name>glycerol</name>
        <dbReference type="ChEBI" id="CHEBI:17754"/>
    </ligand>
</feature>
<feature type="binding site" evidence="11">
    <location>
        <position position="134"/>
    </location>
    <ligand>
        <name>sn-glycerol 3-phosphate</name>
        <dbReference type="ChEBI" id="CHEBI:57597"/>
    </ligand>
</feature>
<dbReference type="Proteomes" id="UP000425916">
    <property type="component" value="Chromosome"/>
</dbReference>
<dbReference type="RefSeq" id="WP_156271483.1">
    <property type="nucleotide sequence ID" value="NZ_CP046244.1"/>
</dbReference>
<feature type="binding site" evidence="11">
    <location>
        <position position="83"/>
    </location>
    <ligand>
        <name>sn-glycerol 3-phosphate</name>
        <dbReference type="ChEBI" id="CHEBI:57597"/>
    </ligand>
</feature>
<comment type="pathway">
    <text evidence="1 11">Polyol metabolism; glycerol degradation via glycerol kinase pathway; sn-glycerol 3-phosphate from glycerol: step 1/1.</text>
</comment>
<evidence type="ECO:0000256" key="9">
    <source>
        <dbReference type="ARBA" id="ARBA00054633"/>
    </source>
</evidence>
<dbReference type="PROSITE" id="PS00933">
    <property type="entry name" value="FGGY_KINASES_1"/>
    <property type="match status" value="1"/>
</dbReference>
<evidence type="ECO:0000313" key="16">
    <source>
        <dbReference type="Proteomes" id="UP000425916"/>
    </source>
</evidence>
<feature type="binding site" evidence="11">
    <location>
        <position position="312"/>
    </location>
    <ligand>
        <name>ATP</name>
        <dbReference type="ChEBI" id="CHEBI:30616"/>
    </ligand>
</feature>
<keyword evidence="4 11" id="KW-0547">Nucleotide-binding</keyword>
<sequence>MRKFLLALDQGTTSSRAIVFDPDGRPVEKVSKEIRQIYPRPGWVEHDPEEIWSSQLEVARQAILAAGLEPGDIAVVGITNQRETVVIWDKETGRPLYNAIVWQCRRTAPLCEELRRSPLAGEIKGKTGLVIDAYFSATKIKWLLDNVPGIREGADRGRVLCGTIDSWLLWRLTGGQVHATDYSNASRTMLFNIHELKWEEDLLRELGIPATILPEVRPSCGYFGTTDRAIFGVPVPVTGMAGDQQAALFGQCCFTPGMVKNTYGTGCFILMNAGTEVPVSKRGLLSTIAWGIGNEVYYALEGSVFIAGAVVQWLRDELGLIASAAESEEYALRVEDTNGVFFVPAFVGLGAPYWDMYARGTICGLTRGANKYHLVRAALEAIAYQTKAVLDAMVSDTGIVLQGMRIDGGAAQNNFLMQFQADLIQIPVDRPKVNETTALGAAFLAGLGAGVYSGLEEIKNKWQVDRTFTPRMSLDKAAVLYRNWEKAVARAKDWA</sequence>
<feature type="domain" description="Carbohydrate kinase FGGY N-terminal" evidence="13">
    <location>
        <begin position="5"/>
        <end position="250"/>
    </location>
</feature>
<comment type="activity regulation">
    <text evidence="11">Activated by phosphorylation and inhibited by fructose 1,6-bisphosphate (FBP).</text>
</comment>
<dbReference type="InterPro" id="IPR018485">
    <property type="entry name" value="FGGY_C"/>
</dbReference>
<feature type="binding site" evidence="11">
    <location>
        <position position="83"/>
    </location>
    <ligand>
        <name>glycerol</name>
        <dbReference type="ChEBI" id="CHEBI:17754"/>
    </ligand>
</feature>
<dbReference type="SUPFAM" id="SSF53067">
    <property type="entry name" value="Actin-like ATPase domain"/>
    <property type="match status" value="2"/>
</dbReference>
<feature type="binding site" evidence="11">
    <location>
        <position position="12"/>
    </location>
    <ligand>
        <name>ADP</name>
        <dbReference type="ChEBI" id="CHEBI:456216"/>
    </ligand>
</feature>
<keyword evidence="5 11" id="KW-0418">Kinase</keyword>
<feature type="binding site" evidence="11">
    <location>
        <position position="409"/>
    </location>
    <ligand>
        <name>ADP</name>
        <dbReference type="ChEBI" id="CHEBI:456216"/>
    </ligand>
</feature>
<feature type="binding site" evidence="11">
    <location>
        <position position="13"/>
    </location>
    <ligand>
        <name>ATP</name>
        <dbReference type="ChEBI" id="CHEBI:30616"/>
    </ligand>
</feature>
<keyword evidence="3 11" id="KW-0808">Transferase</keyword>
<dbReference type="OrthoDB" id="9805576at2"/>
<proteinExistence type="inferred from homology"/>
<feature type="binding site" evidence="11">
    <location>
        <position position="265"/>
    </location>
    <ligand>
        <name>ATP</name>
        <dbReference type="ChEBI" id="CHEBI:30616"/>
    </ligand>
</feature>
<feature type="binding site" evidence="11">
    <location>
        <position position="14"/>
    </location>
    <ligand>
        <name>ATP</name>
        <dbReference type="ChEBI" id="CHEBI:30616"/>
    </ligand>
</feature>
<dbReference type="Pfam" id="PF00370">
    <property type="entry name" value="FGGY_N"/>
    <property type="match status" value="1"/>
</dbReference>
<evidence type="ECO:0000256" key="10">
    <source>
        <dbReference type="ARBA" id="ARBA00063665"/>
    </source>
</evidence>
<dbReference type="PANTHER" id="PTHR10196">
    <property type="entry name" value="SUGAR KINASE"/>
    <property type="match status" value="1"/>
</dbReference>
<evidence type="ECO:0000256" key="3">
    <source>
        <dbReference type="ARBA" id="ARBA00022679"/>
    </source>
</evidence>
<keyword evidence="6 11" id="KW-0319">Glycerol metabolism</keyword>
<dbReference type="InterPro" id="IPR018483">
    <property type="entry name" value="Carb_kinase_FGGY_CS"/>
</dbReference>
<evidence type="ECO:0000259" key="13">
    <source>
        <dbReference type="Pfam" id="PF00370"/>
    </source>
</evidence>
<dbReference type="InterPro" id="IPR043129">
    <property type="entry name" value="ATPase_NBD"/>
</dbReference>
<dbReference type="InterPro" id="IPR005999">
    <property type="entry name" value="Glycerol_kin"/>
</dbReference>
<comment type="subunit">
    <text evidence="10 11">Homotetramer and homodimer (in equilibrium).</text>
</comment>
<dbReference type="CDD" id="cd07786">
    <property type="entry name" value="FGGY_EcGK_like"/>
    <property type="match status" value="1"/>
</dbReference>
<dbReference type="GO" id="GO:0005524">
    <property type="term" value="F:ATP binding"/>
    <property type="evidence" value="ECO:0007669"/>
    <property type="project" value="UniProtKB-UniRule"/>
</dbReference>
<dbReference type="InterPro" id="IPR000577">
    <property type="entry name" value="Carb_kinase_FGGY"/>
</dbReference>
<dbReference type="Pfam" id="PF02782">
    <property type="entry name" value="FGGY_C"/>
    <property type="match status" value="1"/>
</dbReference>
<comment type="function">
    <text evidence="9 11">Key enzyme in the regulation of glycerol uptake and metabolism. Catalyzes the phosphorylation of glycerol to yield sn-glycerol 3-phosphate.</text>
</comment>
<evidence type="ECO:0000313" key="15">
    <source>
        <dbReference type="EMBL" id="QGP91055.1"/>
    </source>
</evidence>
<evidence type="ECO:0000256" key="6">
    <source>
        <dbReference type="ARBA" id="ARBA00022798"/>
    </source>
</evidence>
<dbReference type="FunFam" id="3.30.420.40:FF:000007">
    <property type="entry name" value="Glycerol kinase"/>
    <property type="match status" value="1"/>
</dbReference>
<dbReference type="GO" id="GO:0004370">
    <property type="term" value="F:glycerol kinase activity"/>
    <property type="evidence" value="ECO:0007669"/>
    <property type="project" value="UniProtKB-UniRule"/>
</dbReference>
<keyword evidence="16" id="KW-1185">Reference proteome</keyword>
<evidence type="ECO:0000256" key="2">
    <source>
        <dbReference type="ARBA" id="ARBA00009156"/>
    </source>
</evidence>
<feature type="domain" description="Carbohydrate kinase FGGY C-terminal" evidence="14">
    <location>
        <begin position="260"/>
        <end position="447"/>
    </location>
</feature>
<name>A0A6I5ZN70_9FIRM</name>
<feature type="binding site" evidence="11">
    <location>
        <position position="308"/>
    </location>
    <ligand>
        <name>ADP</name>
        <dbReference type="ChEBI" id="CHEBI:456216"/>
    </ligand>
</feature>
<dbReference type="UniPathway" id="UPA00618">
    <property type="reaction ID" value="UER00672"/>
</dbReference>
<evidence type="ECO:0000256" key="7">
    <source>
        <dbReference type="ARBA" id="ARBA00022840"/>
    </source>
</evidence>
<organism evidence="15 16">
    <name type="scientific">Neomoorella glycerini</name>
    <dbReference type="NCBI Taxonomy" id="55779"/>
    <lineage>
        <taxon>Bacteria</taxon>
        <taxon>Bacillati</taxon>
        <taxon>Bacillota</taxon>
        <taxon>Clostridia</taxon>
        <taxon>Neomoorellales</taxon>
        <taxon>Neomoorellaceae</taxon>
        <taxon>Neomoorella</taxon>
    </lineage>
</organism>